<feature type="transmembrane region" description="Helical" evidence="6">
    <location>
        <begin position="175"/>
        <end position="193"/>
    </location>
</feature>
<evidence type="ECO:0000313" key="8">
    <source>
        <dbReference type="Proteomes" id="UP000051324"/>
    </source>
</evidence>
<dbReference type="NCBIfam" id="NF001923">
    <property type="entry name" value="PRK00701.1"/>
    <property type="match status" value="1"/>
</dbReference>
<evidence type="ECO:0000256" key="6">
    <source>
        <dbReference type="HAMAP-Rule" id="MF_00221"/>
    </source>
</evidence>
<keyword evidence="6" id="KW-0406">Ion transport</keyword>
<organism evidence="7 8">
    <name type="scientific">Ligilactobacillus apodemi DSM 16634 = JCM 16172</name>
    <dbReference type="NCBI Taxonomy" id="1423724"/>
    <lineage>
        <taxon>Bacteria</taxon>
        <taxon>Bacillati</taxon>
        <taxon>Bacillota</taxon>
        <taxon>Bacilli</taxon>
        <taxon>Lactobacillales</taxon>
        <taxon>Lactobacillaceae</taxon>
        <taxon>Ligilactobacillus</taxon>
    </lineage>
</organism>
<protein>
    <recommendedName>
        <fullName evidence="6">Divalent metal cation transporter MntH</fullName>
    </recommendedName>
</protein>
<dbReference type="EMBL" id="AZFT01000053">
    <property type="protein sequence ID" value="KRL83792.1"/>
    <property type="molecule type" value="Genomic_DNA"/>
</dbReference>
<gene>
    <name evidence="6" type="primary">mntH</name>
    <name evidence="7" type="ORF">FC32_GL001053</name>
</gene>
<feature type="transmembrane region" description="Helical" evidence="6">
    <location>
        <begin position="112"/>
        <end position="131"/>
    </location>
</feature>
<comment type="subcellular location">
    <subcellularLocation>
        <location evidence="6">Cell membrane</location>
        <topology evidence="6">Multi-pass membrane protein</topology>
    </subcellularLocation>
    <subcellularLocation>
        <location evidence="1">Membrane</location>
        <topology evidence="1">Multi-pass membrane protein</topology>
    </subcellularLocation>
</comment>
<feature type="transmembrane region" description="Helical" evidence="6">
    <location>
        <begin position="137"/>
        <end position="163"/>
    </location>
</feature>
<accession>A0A0R1TR10</accession>
<dbReference type="STRING" id="1423724.FC32_GL001053"/>
<dbReference type="GO" id="GO:0015086">
    <property type="term" value="F:cadmium ion transmembrane transporter activity"/>
    <property type="evidence" value="ECO:0007669"/>
    <property type="project" value="TreeGrafter"/>
</dbReference>
<feature type="transmembrane region" description="Helical" evidence="6">
    <location>
        <begin position="442"/>
        <end position="460"/>
    </location>
</feature>
<dbReference type="GO" id="GO:0015293">
    <property type="term" value="F:symporter activity"/>
    <property type="evidence" value="ECO:0007669"/>
    <property type="project" value="UniProtKB-UniRule"/>
</dbReference>
<keyword evidence="3 6" id="KW-0812">Transmembrane</keyword>
<feature type="transmembrane region" description="Helical" evidence="6">
    <location>
        <begin position="225"/>
        <end position="243"/>
    </location>
</feature>
<feature type="transmembrane region" description="Helical" evidence="6">
    <location>
        <begin position="33"/>
        <end position="53"/>
    </location>
</feature>
<keyword evidence="6" id="KW-1003">Cell membrane</keyword>
<dbReference type="PATRIC" id="fig|1423724.4.peg.1095"/>
<dbReference type="GO" id="GO:0046872">
    <property type="term" value="F:metal ion binding"/>
    <property type="evidence" value="ECO:0007669"/>
    <property type="project" value="UniProtKB-UniRule"/>
</dbReference>
<dbReference type="PANTHER" id="PTHR11706">
    <property type="entry name" value="SOLUTE CARRIER PROTEIN FAMILY 11 MEMBER"/>
    <property type="match status" value="1"/>
</dbReference>
<evidence type="ECO:0000256" key="2">
    <source>
        <dbReference type="ARBA" id="ARBA00022448"/>
    </source>
</evidence>
<dbReference type="GO" id="GO:0034755">
    <property type="term" value="P:iron ion transmembrane transport"/>
    <property type="evidence" value="ECO:0007669"/>
    <property type="project" value="TreeGrafter"/>
</dbReference>
<dbReference type="NCBIfam" id="TIGR01197">
    <property type="entry name" value="nramp"/>
    <property type="match status" value="1"/>
</dbReference>
<dbReference type="HAMAP" id="MF_00221">
    <property type="entry name" value="NRAMP"/>
    <property type="match status" value="1"/>
</dbReference>
<evidence type="ECO:0000256" key="1">
    <source>
        <dbReference type="ARBA" id="ARBA00004141"/>
    </source>
</evidence>
<feature type="transmembrane region" description="Helical" evidence="6">
    <location>
        <begin position="373"/>
        <end position="391"/>
    </location>
</feature>
<comment type="similarity">
    <text evidence="6">Belongs to the NRAMP family.</text>
</comment>
<dbReference type="GO" id="GO:0005384">
    <property type="term" value="F:manganese ion transmembrane transporter activity"/>
    <property type="evidence" value="ECO:0007669"/>
    <property type="project" value="TreeGrafter"/>
</dbReference>
<evidence type="ECO:0000256" key="4">
    <source>
        <dbReference type="ARBA" id="ARBA00022989"/>
    </source>
</evidence>
<reference evidence="7 8" key="1">
    <citation type="journal article" date="2015" name="Genome Announc.">
        <title>Expanding the biotechnology potential of lactobacilli through comparative genomics of 213 strains and associated genera.</title>
        <authorList>
            <person name="Sun Z."/>
            <person name="Harris H.M."/>
            <person name="McCann A."/>
            <person name="Guo C."/>
            <person name="Argimon S."/>
            <person name="Zhang W."/>
            <person name="Yang X."/>
            <person name="Jeffery I.B."/>
            <person name="Cooney J.C."/>
            <person name="Kagawa T.F."/>
            <person name="Liu W."/>
            <person name="Song Y."/>
            <person name="Salvetti E."/>
            <person name="Wrobel A."/>
            <person name="Rasinkangas P."/>
            <person name="Parkhill J."/>
            <person name="Rea M.C."/>
            <person name="O'Sullivan O."/>
            <person name="Ritari J."/>
            <person name="Douillard F.P."/>
            <person name="Paul Ross R."/>
            <person name="Yang R."/>
            <person name="Briner A.E."/>
            <person name="Felis G.E."/>
            <person name="de Vos W.M."/>
            <person name="Barrangou R."/>
            <person name="Klaenhammer T.R."/>
            <person name="Caufield P.W."/>
            <person name="Cui Y."/>
            <person name="Zhang H."/>
            <person name="O'Toole P.W."/>
        </authorList>
    </citation>
    <scope>NUCLEOTIDE SEQUENCE [LARGE SCALE GENOMIC DNA]</scope>
    <source>
        <strain evidence="7 8">DSM 16634</strain>
    </source>
</reference>
<evidence type="ECO:0000256" key="3">
    <source>
        <dbReference type="ARBA" id="ARBA00022692"/>
    </source>
</evidence>
<keyword evidence="8" id="KW-1185">Reference proteome</keyword>
<dbReference type="InterPro" id="IPR001046">
    <property type="entry name" value="NRAMP_fam"/>
</dbReference>
<dbReference type="NCBIfam" id="NF037982">
    <property type="entry name" value="Nramp_1"/>
    <property type="match status" value="1"/>
</dbReference>
<dbReference type="eggNOG" id="COG1914">
    <property type="taxonomic scope" value="Bacteria"/>
</dbReference>
<feature type="transmembrane region" description="Helical" evidence="6">
    <location>
        <begin position="276"/>
        <end position="297"/>
    </location>
</feature>
<name>A0A0R1TR10_9LACO</name>
<dbReference type="RefSeq" id="WP_056957363.1">
    <property type="nucleotide sequence ID" value="NZ_AZFT01000053.1"/>
</dbReference>
<dbReference type="PRINTS" id="PR00447">
    <property type="entry name" value="NATRESASSCMP"/>
</dbReference>
<comment type="function">
    <text evidence="6">H(+)-stimulated, divalent metal cation uptake system.</text>
</comment>
<dbReference type="AlphaFoldDB" id="A0A0R1TR10"/>
<comment type="caution">
    <text evidence="6">Lacks conserved residue(s) required for the propagation of feature annotation.</text>
</comment>
<dbReference type="Proteomes" id="UP000051324">
    <property type="component" value="Unassembled WGS sequence"/>
</dbReference>
<feature type="transmembrane region" description="Helical" evidence="6">
    <location>
        <begin position="68"/>
        <end position="91"/>
    </location>
</feature>
<keyword evidence="6" id="KW-0769">Symport</keyword>
<dbReference type="Pfam" id="PF01566">
    <property type="entry name" value="Nramp"/>
    <property type="match status" value="1"/>
</dbReference>
<keyword evidence="5 6" id="KW-0472">Membrane</keyword>
<keyword evidence="2 6" id="KW-0813">Transport</keyword>
<feature type="transmembrane region" description="Helical" evidence="6">
    <location>
        <begin position="411"/>
        <end position="430"/>
    </location>
</feature>
<proteinExistence type="inferred from homology"/>
<sequence length="522" mass="56767">MDKKHEKHKLVEYANGPSLEEINGTVTVPKGKGFWRTLFAYSGPGALVAVGYMDPGNWSTSITGGQNFQYLLMSVILMSSLIAMLLQYMAAKLGIVSRMDLAQAIRARTGKALGIVLWILTELAIMATDIAEVIGAAIALYLLFGIPLVFAVFITVFDVLLLLLLTKIGFRKIEAIVVALILVILFVFTYQVALSNPDWGSVLSGFIPTTKTFASSPEVHGMTPISGALGIIGATVMPHNLYLHSAVSQTRQIDHNNQDEVAEAVRFSAWDSNIQLSFAFIVNSLLLIMGVAVFKSGAVNDPSFFGLYEALSDTSTLSNGVLISVAKSGILSVLFAVALLASGQNSTITGTLTGQVIMEGFVHLKMPLWARRLITRLISVIPVLICVSLTAGQSAQQEHQALNTLMNNSQVFLSFALPFSMIPLLMMTNSEVEMGKRFKNSLWVKVLGWISVIVLTVLNFKGMPDAISDFFGDNPTAAQMQLSNMIAYVLIAIISGLLIWTIYELYKGDKHYAELQKAKKNA</sequence>
<feature type="transmembrane region" description="Helical" evidence="6">
    <location>
        <begin position="485"/>
        <end position="506"/>
    </location>
</feature>
<evidence type="ECO:0000313" key="7">
    <source>
        <dbReference type="EMBL" id="KRL83792.1"/>
    </source>
</evidence>
<dbReference type="PANTHER" id="PTHR11706:SF33">
    <property type="entry name" value="NATURAL RESISTANCE-ASSOCIATED MACROPHAGE PROTEIN 2"/>
    <property type="match status" value="1"/>
</dbReference>
<comment type="caution">
    <text evidence="7">The sequence shown here is derived from an EMBL/GenBank/DDBJ whole genome shotgun (WGS) entry which is preliminary data.</text>
</comment>
<feature type="transmembrane region" description="Helical" evidence="6">
    <location>
        <begin position="317"/>
        <end position="341"/>
    </location>
</feature>
<evidence type="ECO:0000256" key="5">
    <source>
        <dbReference type="ARBA" id="ARBA00023136"/>
    </source>
</evidence>
<dbReference type="GO" id="GO:0005886">
    <property type="term" value="C:plasma membrane"/>
    <property type="evidence" value="ECO:0007669"/>
    <property type="project" value="UniProtKB-SubCell"/>
</dbReference>
<keyword evidence="4 6" id="KW-1133">Transmembrane helix</keyword>